<feature type="region of interest" description="Disordered" evidence="1">
    <location>
        <begin position="218"/>
        <end position="240"/>
    </location>
</feature>
<evidence type="ECO:0000256" key="1">
    <source>
        <dbReference type="SAM" id="MobiDB-lite"/>
    </source>
</evidence>
<reference evidence="2 3" key="1">
    <citation type="journal article" date="2015" name="Genome Biol. Evol.">
        <title>Phylogenomic analyses indicate that early fungi evolved digesting cell walls of algal ancestors of land plants.</title>
        <authorList>
            <person name="Chang Y."/>
            <person name="Wang S."/>
            <person name="Sekimoto S."/>
            <person name="Aerts A.L."/>
            <person name="Choi C."/>
            <person name="Clum A."/>
            <person name="LaButti K.M."/>
            <person name="Lindquist E.A."/>
            <person name="Yee Ngan C."/>
            <person name="Ohm R.A."/>
            <person name="Salamov A.A."/>
            <person name="Grigoriev I.V."/>
            <person name="Spatafora J.W."/>
            <person name="Berbee M.L."/>
        </authorList>
    </citation>
    <scope>NUCLEOTIDE SEQUENCE [LARGE SCALE GENOMIC DNA]</scope>
    <source>
        <strain evidence="2 3">NRRL 1564</strain>
    </source>
</reference>
<sequence length="408" mass="46241">MHNPILQHKNINSQHSPLSKNRNNTETQIYDKAPAIELTKAANATTNHVLETTMKHDINHALEDNSVYKPENCINTQIEDNYDNGDDFMWPPGRKYGPRFPEQTPQQILNQQKYNYHPQRYYKQWYSWETPVQDPEENPAQPRPGWMMMQPVYWKHNGHTHKTAHSTKAKKYFPFYTEPKITHANATKATTAPTDAVAVAKPSEKQKLNASAKSFMPNVKRKKATNQEPNNNQSPNNAISTTETQCSCTLIPHSGSKTMEYEVFKPKDSILPSCTDKPVGHVKGPTNNTVIEVEKMQYMAIPKTYAEIAATAKIPHYTTKKKTGNMFENAVEQETDNVENSSVCQKSVPALISKFESSLTIDKSTSEDRNIQDLKAELHPSLNRQHNSCAYADVAITPLKKTSQIDSL</sequence>
<proteinExistence type="predicted"/>
<name>A0A2G5B4F8_COERN</name>
<organism evidence="2 3">
    <name type="scientific">Coemansia reversa (strain ATCC 12441 / NRRL 1564)</name>
    <dbReference type="NCBI Taxonomy" id="763665"/>
    <lineage>
        <taxon>Eukaryota</taxon>
        <taxon>Fungi</taxon>
        <taxon>Fungi incertae sedis</taxon>
        <taxon>Zoopagomycota</taxon>
        <taxon>Kickxellomycotina</taxon>
        <taxon>Kickxellomycetes</taxon>
        <taxon>Kickxellales</taxon>
        <taxon>Kickxellaceae</taxon>
        <taxon>Coemansia</taxon>
    </lineage>
</organism>
<feature type="region of interest" description="Disordered" evidence="1">
    <location>
        <begin position="1"/>
        <end position="22"/>
    </location>
</feature>
<protein>
    <submittedName>
        <fullName evidence="2">Uncharacterized protein</fullName>
    </submittedName>
</protein>
<feature type="compositionally biased region" description="Low complexity" evidence="1">
    <location>
        <begin position="226"/>
        <end position="237"/>
    </location>
</feature>
<evidence type="ECO:0000313" key="2">
    <source>
        <dbReference type="EMBL" id="PIA13933.1"/>
    </source>
</evidence>
<keyword evidence="3" id="KW-1185">Reference proteome</keyword>
<feature type="compositionally biased region" description="Polar residues" evidence="1">
    <location>
        <begin position="9"/>
        <end position="22"/>
    </location>
</feature>
<gene>
    <name evidence="2" type="ORF">COEREDRAFT_89147</name>
</gene>
<dbReference type="EMBL" id="KZ303524">
    <property type="protein sequence ID" value="PIA13933.1"/>
    <property type="molecule type" value="Genomic_DNA"/>
</dbReference>
<dbReference type="AlphaFoldDB" id="A0A2G5B4F8"/>
<accession>A0A2G5B4F8</accession>
<evidence type="ECO:0000313" key="3">
    <source>
        <dbReference type="Proteomes" id="UP000242474"/>
    </source>
</evidence>
<dbReference type="Proteomes" id="UP000242474">
    <property type="component" value="Unassembled WGS sequence"/>
</dbReference>